<proteinExistence type="predicted"/>
<name>A0A1X4NJW4_9RHOB</name>
<gene>
    <name evidence="1" type="ORF">MGEO_12230</name>
</gene>
<evidence type="ECO:0000313" key="2">
    <source>
        <dbReference type="Proteomes" id="UP000193926"/>
    </source>
</evidence>
<dbReference type="AlphaFoldDB" id="A0A1X4NJW4"/>
<dbReference type="InterPro" id="IPR036102">
    <property type="entry name" value="OsmC/Ohrsf"/>
</dbReference>
<dbReference type="EMBL" id="JFKC01000011">
    <property type="protein sequence ID" value="OSQ50562.1"/>
    <property type="molecule type" value="Genomic_DNA"/>
</dbReference>
<sequence>MDRNTHAREAQLRAQAVYRQRPETARTVHRGSAVVHDGLTCTFEQDGHRVILDMPRAIGGSDEGPTPGFFARAGICGCLAIGIKMTGARENVALDSVTVGIEQDWDNRGVLGMDGASPVPSDTRIRIEISSSESEEKIGDVVTRALNSDPWFLAYRDAQPVRTAISVIEKVL</sequence>
<dbReference type="Gene3D" id="3.30.300.20">
    <property type="match status" value="1"/>
</dbReference>
<evidence type="ECO:0000313" key="1">
    <source>
        <dbReference type="EMBL" id="OSQ50562.1"/>
    </source>
</evidence>
<dbReference type="RefSeq" id="WP_085637983.1">
    <property type="nucleotide sequence ID" value="NZ_JFKC01000011.1"/>
</dbReference>
<dbReference type="PANTHER" id="PTHR35368">
    <property type="entry name" value="HYDROPEROXIDE REDUCTASE"/>
    <property type="match status" value="1"/>
</dbReference>
<dbReference type="InterPro" id="IPR052924">
    <property type="entry name" value="OsmC/Ohr_hydroprdx_reductase"/>
</dbReference>
<dbReference type="STRING" id="1123756.MGEO_12230"/>
<dbReference type="InterPro" id="IPR003718">
    <property type="entry name" value="OsmC/Ohr_fam"/>
</dbReference>
<dbReference type="PANTHER" id="PTHR35368:SF1">
    <property type="entry name" value="HYDROPEROXIDE REDUCTASE"/>
    <property type="match status" value="1"/>
</dbReference>
<keyword evidence="2" id="KW-1185">Reference proteome</keyword>
<dbReference type="Proteomes" id="UP000193926">
    <property type="component" value="Unassembled WGS sequence"/>
</dbReference>
<protein>
    <recommendedName>
        <fullName evidence="3">OsmC family protein</fullName>
    </recommendedName>
</protein>
<organism evidence="1 2">
    <name type="scientific">Marivita geojedonensis</name>
    <dbReference type="NCBI Taxonomy" id="1123756"/>
    <lineage>
        <taxon>Bacteria</taxon>
        <taxon>Pseudomonadati</taxon>
        <taxon>Pseudomonadota</taxon>
        <taxon>Alphaproteobacteria</taxon>
        <taxon>Rhodobacterales</taxon>
        <taxon>Roseobacteraceae</taxon>
        <taxon>Marivita</taxon>
    </lineage>
</organism>
<comment type="caution">
    <text evidence="1">The sequence shown here is derived from an EMBL/GenBank/DDBJ whole genome shotgun (WGS) entry which is preliminary data.</text>
</comment>
<evidence type="ECO:0008006" key="3">
    <source>
        <dbReference type="Google" id="ProtNLM"/>
    </source>
</evidence>
<reference evidence="1 2" key="1">
    <citation type="submission" date="2014-03" db="EMBL/GenBank/DDBJ databases">
        <title>The draft genome sequence of Marivita geojedonensis KCTC 23882.</title>
        <authorList>
            <person name="Lai Q."/>
            <person name="Shao Z."/>
        </authorList>
    </citation>
    <scope>NUCLEOTIDE SEQUENCE [LARGE SCALE GENOMIC DNA]</scope>
    <source>
        <strain evidence="1 2">DPG-138</strain>
    </source>
</reference>
<accession>A0A1X4NJW4</accession>
<dbReference type="SUPFAM" id="SSF82784">
    <property type="entry name" value="OsmC-like"/>
    <property type="match status" value="1"/>
</dbReference>
<dbReference type="InterPro" id="IPR015946">
    <property type="entry name" value="KH_dom-like_a/b"/>
</dbReference>
<dbReference type="Pfam" id="PF02566">
    <property type="entry name" value="OsmC"/>
    <property type="match status" value="1"/>
</dbReference>